<protein>
    <recommendedName>
        <fullName evidence="2">N-acetyltransferase domain-containing protein</fullName>
    </recommendedName>
</protein>
<dbReference type="VEuPathDB" id="MicrosporidiaDB:AEWR_081400"/>
<dbReference type="CDD" id="cd04301">
    <property type="entry name" value="NAT_SF"/>
    <property type="match status" value="1"/>
</dbReference>
<proteinExistence type="predicted"/>
<evidence type="ECO:0000313" key="1">
    <source>
        <dbReference type="EMBL" id="AGE95114.1"/>
    </source>
</evidence>
<dbReference type="EMBL" id="KC513605">
    <property type="protein sequence ID" value="AGE95114.1"/>
    <property type="molecule type" value="Genomic_DNA"/>
</dbReference>
<reference evidence="1" key="1">
    <citation type="journal article" date="2013" name="Eukaryot. Cell">
        <title>Extremely Reduced Levels of Heterozygosity in the Vertebrate Pathogen Encephalitozoon cuniculi.</title>
        <authorList>
            <person name="Selman M."/>
            <person name="Sak B."/>
            <person name="Kvac M."/>
            <person name="Farinelli L."/>
            <person name="Weiss L.M."/>
            <person name="Corradi N."/>
        </authorList>
    </citation>
    <scope>NUCLEOTIDE SEQUENCE</scope>
</reference>
<dbReference type="VEuPathDB" id="MicrosporidiaDB:AEWQ_081390"/>
<accession>M1JI89</accession>
<dbReference type="SUPFAM" id="SSF55729">
    <property type="entry name" value="Acyl-CoA N-acyltransferases (Nat)"/>
    <property type="match status" value="1"/>
</dbReference>
<dbReference type="InterPro" id="IPR016181">
    <property type="entry name" value="Acyl_CoA_acyltransferase"/>
</dbReference>
<gene>
    <name evidence="1" type="ORF">ECU08_1370</name>
</gene>
<dbReference type="VEuPathDB" id="MicrosporidiaDB:AEWD_081350"/>
<dbReference type="Gene3D" id="3.40.630.30">
    <property type="match status" value="1"/>
</dbReference>
<dbReference type="VEuPathDB" id="MicrosporidiaDB:ECU08_1370"/>
<dbReference type="InterPro" id="IPR031523">
    <property type="entry name" value="Acetyltransf_15"/>
</dbReference>
<name>M1JI89_ENCCN</name>
<organism evidence="1">
    <name type="scientific">Encephalitozoon cuniculi</name>
    <name type="common">Microsporidian parasite</name>
    <dbReference type="NCBI Taxonomy" id="6035"/>
    <lineage>
        <taxon>Eukaryota</taxon>
        <taxon>Fungi</taxon>
        <taxon>Fungi incertae sedis</taxon>
        <taxon>Microsporidia</taxon>
        <taxon>Unikaryonidae</taxon>
        <taxon>Encephalitozoon</taxon>
    </lineage>
</organism>
<evidence type="ECO:0008006" key="2">
    <source>
        <dbReference type="Google" id="ProtNLM"/>
    </source>
</evidence>
<dbReference type="VEuPathDB" id="MicrosporidiaDB:M970_081400"/>
<dbReference type="OMA" id="MIMVCEY"/>
<dbReference type="AlphaFoldDB" id="M1JI89"/>
<dbReference type="Pfam" id="PF17013">
    <property type="entry name" value="Acetyltransf_15"/>
    <property type="match status" value="1"/>
</dbReference>
<sequence>MAIALLMCPLVLGMDVCRLVRYFGDEQGIKVPEQIVDDYNRVGAEFEASPKAFDYVFHNGNAQNIFQYKDREELIASVFLVRDTFHGIVDGQVVSRNVVLVYSMYVSEKHRGRGYSRRILKDAADSLNNHYKMNGDFLLVLHLCPKDRSMELAFSIYYNLNFRNGGLSMTEPSGKKCFLEEILGYGDPCDVIDRYDEAMDRGRYMIMVCEYSKLCVCERERYSKLMEYGSRLRSILERSSLLDF</sequence>